<dbReference type="EMBL" id="RCML01000814">
    <property type="protein sequence ID" value="KAG2969081.1"/>
    <property type="molecule type" value="Genomic_DNA"/>
</dbReference>
<organism evidence="3 5">
    <name type="scientific">Phytophthora cactorum</name>
    <dbReference type="NCBI Taxonomy" id="29920"/>
    <lineage>
        <taxon>Eukaryota</taxon>
        <taxon>Sar</taxon>
        <taxon>Stramenopiles</taxon>
        <taxon>Oomycota</taxon>
        <taxon>Peronosporomycetes</taxon>
        <taxon>Peronosporales</taxon>
        <taxon>Peronosporaceae</taxon>
        <taxon>Phytophthora</taxon>
    </lineage>
</organism>
<dbReference type="Proteomes" id="UP000760860">
    <property type="component" value="Unassembled WGS sequence"/>
</dbReference>
<proteinExistence type="predicted"/>
<evidence type="ECO:0000313" key="3">
    <source>
        <dbReference type="EMBL" id="KAG2969081.1"/>
    </source>
</evidence>
<evidence type="ECO:0000313" key="4">
    <source>
        <dbReference type="EMBL" id="KAG3212345.1"/>
    </source>
</evidence>
<evidence type="ECO:0000256" key="1">
    <source>
        <dbReference type="SAM" id="MobiDB-lite"/>
    </source>
</evidence>
<dbReference type="EMBL" id="RCMV01000848">
    <property type="protein sequence ID" value="KAG3212345.1"/>
    <property type="molecule type" value="Genomic_DNA"/>
</dbReference>
<sequence length="252" mass="27562">MTRVTAALEGKNLLGFVERIDYTGDSDFDFDADKELNLAMSGMNDMAAALDAAGAPKADEMVSSSPSESSSDASSASSEAATAGDDGDVEMGQDNLPVIQSFSAQKRNELKRAVRLKVKSRRLSSKMLRLNEAKAKAFLIKTIDDQHVFMVKVKTTAVEIFQTICSKYEGAATHGDPYHVLSYLMALKYDEGADLIALTIEIGSAMKVASEATNSVLNDEQKSPYLYHALPGQWKQQLSVWKGNRKFIPYEE</sequence>
<name>A0A8T1FCI6_9STRA</name>
<dbReference type="AlphaFoldDB" id="A0A8T1FCI6"/>
<gene>
    <name evidence="2" type="ORF">PC115_g19678</name>
    <name evidence="3" type="ORF">PC118_g17635</name>
    <name evidence="4" type="ORF">PC129_g16692</name>
</gene>
<comment type="caution">
    <text evidence="3">The sequence shown here is derived from an EMBL/GenBank/DDBJ whole genome shotgun (WGS) entry which is preliminary data.</text>
</comment>
<dbReference type="Pfam" id="PF14223">
    <property type="entry name" value="Retrotran_gag_2"/>
    <property type="match status" value="1"/>
</dbReference>
<feature type="compositionally biased region" description="Low complexity" evidence="1">
    <location>
        <begin position="63"/>
        <end position="81"/>
    </location>
</feature>
<evidence type="ECO:0000313" key="5">
    <source>
        <dbReference type="Proteomes" id="UP000697107"/>
    </source>
</evidence>
<dbReference type="EMBL" id="RCMI01001149">
    <property type="protein sequence ID" value="KAG2889689.1"/>
    <property type="molecule type" value="Genomic_DNA"/>
</dbReference>
<dbReference type="Proteomes" id="UP000774804">
    <property type="component" value="Unassembled WGS sequence"/>
</dbReference>
<evidence type="ECO:0000313" key="2">
    <source>
        <dbReference type="EMBL" id="KAG2889689.1"/>
    </source>
</evidence>
<protein>
    <submittedName>
        <fullName evidence="3">Uncharacterized protein</fullName>
    </submittedName>
</protein>
<accession>A0A8T1FCI6</accession>
<feature type="region of interest" description="Disordered" evidence="1">
    <location>
        <begin position="57"/>
        <end position="90"/>
    </location>
</feature>
<dbReference type="VEuPathDB" id="FungiDB:PC110_g22349"/>
<reference evidence="3" key="1">
    <citation type="submission" date="2018-10" db="EMBL/GenBank/DDBJ databases">
        <title>Effector identification in a new, highly contiguous assembly of the strawberry crown rot pathogen Phytophthora cactorum.</title>
        <authorList>
            <person name="Armitage A.D."/>
            <person name="Nellist C.F."/>
            <person name="Bates H."/>
            <person name="Vickerstaff R.J."/>
            <person name="Harrison R.J."/>
        </authorList>
    </citation>
    <scope>NUCLEOTIDE SEQUENCE</scope>
    <source>
        <strain evidence="2">4032</strain>
        <strain evidence="3">P415</strain>
        <strain evidence="4">P421</strain>
    </source>
</reference>
<dbReference type="Proteomes" id="UP000697107">
    <property type="component" value="Unassembled WGS sequence"/>
</dbReference>